<dbReference type="Proteomes" id="UP000178435">
    <property type="component" value="Unassembled WGS sequence"/>
</dbReference>
<dbReference type="InterPro" id="IPR023616">
    <property type="entry name" value="Cyt_c_oxase-like_su1_dom"/>
</dbReference>
<evidence type="ECO:0000256" key="1">
    <source>
        <dbReference type="ARBA" id="ARBA00022660"/>
    </source>
</evidence>
<dbReference type="GO" id="GO:0020037">
    <property type="term" value="F:heme binding"/>
    <property type="evidence" value="ECO:0007669"/>
    <property type="project" value="InterPro"/>
</dbReference>
<organism evidence="4 5">
    <name type="scientific">Candidatus Schekmanbacteria bacterium RBG_16_38_11</name>
    <dbReference type="NCBI Taxonomy" id="1817880"/>
    <lineage>
        <taxon>Bacteria</taxon>
        <taxon>Candidatus Schekmaniibacteriota</taxon>
    </lineage>
</organism>
<protein>
    <recommendedName>
        <fullName evidence="3">Cytochrome oxidase subunit I profile domain-containing protein</fullName>
    </recommendedName>
</protein>
<gene>
    <name evidence="4" type="ORF">A2149_01230</name>
</gene>
<dbReference type="Pfam" id="PF22085">
    <property type="entry name" value="NorB_cytochrome_c-like"/>
    <property type="match status" value="1"/>
</dbReference>
<comment type="caution">
    <text evidence="4">The sequence shown here is derived from an EMBL/GenBank/DDBJ whole genome shotgun (WGS) entry which is preliminary data.</text>
</comment>
<feature type="transmembrane region" description="Helical" evidence="2">
    <location>
        <begin position="508"/>
        <end position="530"/>
    </location>
</feature>
<dbReference type="InterPro" id="IPR054309">
    <property type="entry name" value="NorB_cytochrome_c-like"/>
</dbReference>
<feature type="transmembrane region" description="Helical" evidence="2">
    <location>
        <begin position="622"/>
        <end position="643"/>
    </location>
</feature>
<feature type="transmembrane region" description="Helical" evidence="2">
    <location>
        <begin position="320"/>
        <end position="342"/>
    </location>
</feature>
<name>A0A1F7RWI1_9BACT</name>
<dbReference type="AlphaFoldDB" id="A0A1F7RWI1"/>
<dbReference type="InterPro" id="IPR000883">
    <property type="entry name" value="Cyt_C_Oxase_1"/>
</dbReference>
<sequence>MRGLKIGAVLSFIISMAVLLVGGYFSMDRLAPYPEKVVSGAETVATSKDIKDGQDVYQKYGLMDHGSVWGHGTLRGMDFSASTLNYIGEKMRDYYAEEHLGSRYSDLSSDKKAAIDFEVIKEIKENRYDPSTKTLTLTPAQAYAFGKVKDAWMDLFKNGNKNYGFLRDTIKDEKEREAIAKFFFWTAWVAGTNRPDENATYTNNWPSDKSVGNVLPREAFLWSIGGILALFVILGLIIYVVHRYQFFYGKAKGVEVGKELIKLQLTNSQYKAAKFFLVVILLFILQTFMGGLMAHYTVHPGTFYIQKVAQLIPYSWAKTWHLQLAIFWIATSWVATAIYVAPLISGKEPKGQGILVDILFAAILVVALGSLGGEVLGIKGLLGDNWFWFGHQGWEYLELGRIWQILLFIGLIAWLVIVYRVLKDKLFGEKKDESGLVMFYTLSAILVVAFFGFGLFYGRGTHLTVADYWRWFVVHIWVESIFEFFGVAVIALFLVTLGLVDKTSAMKVAYLTGIITFVSGIIGTAHHYFWYGGPSYWLALGAVFSSLEPIPLILLVTRGWMEYKAIRDAGEDFPYKWPLLFLVASSFWNFLGAGVFGFVINLPIINYYEHATYLTSNHGHTALFGVYGMLSISLLLFSWRSLVKDEYWNDKILRLSFWGLNGGLFLMFLIALLPIGLAQTMKSYSVGLWYARSAEFY</sequence>
<feature type="transmembrane region" description="Helical" evidence="2">
    <location>
        <begin position="219"/>
        <end position="241"/>
    </location>
</feature>
<keyword evidence="1" id="KW-0813">Transport</keyword>
<feature type="transmembrane region" description="Helical" evidence="2">
    <location>
        <begin position="402"/>
        <end position="422"/>
    </location>
</feature>
<dbReference type="InterPro" id="IPR036927">
    <property type="entry name" value="Cyt_c_oxase-like_su1_sf"/>
</dbReference>
<accession>A0A1F7RWI1</accession>
<feature type="transmembrane region" description="Helical" evidence="2">
    <location>
        <begin position="469"/>
        <end position="496"/>
    </location>
</feature>
<dbReference type="PROSITE" id="PS50855">
    <property type="entry name" value="COX1"/>
    <property type="match status" value="1"/>
</dbReference>
<feature type="transmembrane region" description="Helical" evidence="2">
    <location>
        <begin position="354"/>
        <end position="382"/>
    </location>
</feature>
<dbReference type="PANTHER" id="PTHR10422">
    <property type="entry name" value="CYTOCHROME C OXIDASE SUBUNIT 1"/>
    <property type="match status" value="1"/>
</dbReference>
<dbReference type="GO" id="GO:0009060">
    <property type="term" value="P:aerobic respiration"/>
    <property type="evidence" value="ECO:0007669"/>
    <property type="project" value="InterPro"/>
</dbReference>
<dbReference type="EMBL" id="MGDF01000073">
    <property type="protein sequence ID" value="OGL45929.1"/>
    <property type="molecule type" value="Genomic_DNA"/>
</dbReference>
<keyword evidence="2" id="KW-0472">Membrane</keyword>
<proteinExistence type="predicted"/>
<evidence type="ECO:0000256" key="2">
    <source>
        <dbReference type="SAM" id="Phobius"/>
    </source>
</evidence>
<evidence type="ECO:0000313" key="5">
    <source>
        <dbReference type="Proteomes" id="UP000178435"/>
    </source>
</evidence>
<keyword evidence="1" id="KW-0249">Electron transport</keyword>
<feature type="transmembrane region" description="Helical" evidence="2">
    <location>
        <begin position="536"/>
        <end position="556"/>
    </location>
</feature>
<keyword evidence="1" id="KW-0679">Respiratory chain</keyword>
<feature type="domain" description="Cytochrome oxidase subunit I profile" evidence="3">
    <location>
        <begin position="320"/>
        <end position="669"/>
    </location>
</feature>
<dbReference type="PANTHER" id="PTHR10422:SF38">
    <property type="entry name" value="CYTOCHROME B SUBUNIT OF NITRIC OXIDE REDUCTASE"/>
    <property type="match status" value="1"/>
</dbReference>
<feature type="transmembrane region" description="Helical" evidence="2">
    <location>
        <begin position="655"/>
        <end position="677"/>
    </location>
</feature>
<dbReference type="Pfam" id="PF00115">
    <property type="entry name" value="COX1"/>
    <property type="match status" value="1"/>
</dbReference>
<evidence type="ECO:0000313" key="4">
    <source>
        <dbReference type="EMBL" id="OGL45929.1"/>
    </source>
</evidence>
<dbReference type="SUPFAM" id="SSF81442">
    <property type="entry name" value="Cytochrome c oxidase subunit I-like"/>
    <property type="match status" value="1"/>
</dbReference>
<feature type="transmembrane region" description="Helical" evidence="2">
    <location>
        <begin position="7"/>
        <end position="27"/>
    </location>
</feature>
<reference evidence="4 5" key="1">
    <citation type="journal article" date="2016" name="Nat. Commun.">
        <title>Thousands of microbial genomes shed light on interconnected biogeochemical processes in an aquifer system.</title>
        <authorList>
            <person name="Anantharaman K."/>
            <person name="Brown C.T."/>
            <person name="Hug L.A."/>
            <person name="Sharon I."/>
            <person name="Castelle C.J."/>
            <person name="Probst A.J."/>
            <person name="Thomas B.C."/>
            <person name="Singh A."/>
            <person name="Wilkins M.J."/>
            <person name="Karaoz U."/>
            <person name="Brodie E.L."/>
            <person name="Williams K.H."/>
            <person name="Hubbard S.S."/>
            <person name="Banfield J.F."/>
        </authorList>
    </citation>
    <scope>NUCLEOTIDE SEQUENCE [LARGE SCALE GENOMIC DNA]</scope>
</reference>
<keyword evidence="2" id="KW-1133">Transmembrane helix</keyword>
<feature type="transmembrane region" description="Helical" evidence="2">
    <location>
        <begin position="434"/>
        <end position="457"/>
    </location>
</feature>
<dbReference type="Gene3D" id="1.20.210.10">
    <property type="entry name" value="Cytochrome c oxidase-like, subunit I domain"/>
    <property type="match status" value="1"/>
</dbReference>
<evidence type="ECO:0000259" key="3">
    <source>
        <dbReference type="PROSITE" id="PS50855"/>
    </source>
</evidence>
<dbReference type="GO" id="GO:0016020">
    <property type="term" value="C:membrane"/>
    <property type="evidence" value="ECO:0007669"/>
    <property type="project" value="InterPro"/>
</dbReference>
<keyword evidence="2" id="KW-0812">Transmembrane</keyword>
<feature type="non-terminal residue" evidence="4">
    <location>
        <position position="697"/>
    </location>
</feature>
<dbReference type="GO" id="GO:0004129">
    <property type="term" value="F:cytochrome-c oxidase activity"/>
    <property type="evidence" value="ECO:0007669"/>
    <property type="project" value="InterPro"/>
</dbReference>
<feature type="transmembrane region" description="Helical" evidence="2">
    <location>
        <begin position="275"/>
        <end position="296"/>
    </location>
</feature>
<feature type="transmembrane region" description="Helical" evidence="2">
    <location>
        <begin position="577"/>
        <end position="602"/>
    </location>
</feature>